<evidence type="ECO:0000256" key="1">
    <source>
        <dbReference type="SAM" id="SignalP"/>
    </source>
</evidence>
<feature type="chain" id="PRO_5024338472" evidence="1">
    <location>
        <begin position="21"/>
        <end position="120"/>
    </location>
</feature>
<proteinExistence type="predicted"/>
<feature type="signal peptide" evidence="1">
    <location>
        <begin position="1"/>
        <end position="20"/>
    </location>
</feature>
<evidence type="ECO:0000313" key="2">
    <source>
        <dbReference type="WBParaSite" id="MCU_000152-RA"/>
    </source>
</evidence>
<dbReference type="AlphaFoldDB" id="A0A5K3EH78"/>
<name>A0A5K3EH78_MESCO</name>
<keyword evidence="1" id="KW-0732">Signal</keyword>
<accession>A0A5K3EH78</accession>
<organism evidence="2">
    <name type="scientific">Mesocestoides corti</name>
    <name type="common">Flatworm</name>
    <dbReference type="NCBI Taxonomy" id="53468"/>
    <lineage>
        <taxon>Eukaryota</taxon>
        <taxon>Metazoa</taxon>
        <taxon>Spiralia</taxon>
        <taxon>Lophotrochozoa</taxon>
        <taxon>Platyhelminthes</taxon>
        <taxon>Cestoda</taxon>
        <taxon>Eucestoda</taxon>
        <taxon>Cyclophyllidea</taxon>
        <taxon>Mesocestoididae</taxon>
        <taxon>Mesocestoides</taxon>
    </lineage>
</organism>
<reference evidence="2" key="1">
    <citation type="submission" date="2019-11" db="UniProtKB">
        <authorList>
            <consortium name="WormBaseParasite"/>
        </authorList>
    </citation>
    <scope>IDENTIFICATION</scope>
</reference>
<protein>
    <submittedName>
        <fullName evidence="2">Secreted protein</fullName>
    </submittedName>
</protein>
<sequence>RGNALACVCVYVTCVSACTGYNVTARTHTVLTAARPRGLLIGRAPTAVRLPVVRREDGDRLELMNSQHQAHRNLLSYMHFGPICTLGSKRRKKSQGKLINCWLCSLTFIPFDVRPVLTVD</sequence>
<dbReference type="WBParaSite" id="MCU_000152-RA">
    <property type="protein sequence ID" value="MCU_000152-RA"/>
    <property type="gene ID" value="MCU_000152"/>
</dbReference>